<dbReference type="GO" id="GO:0005524">
    <property type="term" value="F:ATP binding"/>
    <property type="evidence" value="ECO:0007669"/>
    <property type="project" value="UniProtKB-UniRule"/>
</dbReference>
<evidence type="ECO:0000256" key="5">
    <source>
        <dbReference type="ARBA" id="ARBA00022777"/>
    </source>
</evidence>
<evidence type="ECO:0000256" key="7">
    <source>
        <dbReference type="PROSITE-ProRule" id="PRU10141"/>
    </source>
</evidence>
<keyword evidence="5" id="KW-0418">Kinase</keyword>
<dbReference type="InterPro" id="IPR032675">
    <property type="entry name" value="LRR_dom_sf"/>
</dbReference>
<accession>A0A6M5YU55</accession>
<evidence type="ECO:0000313" key="11">
    <source>
        <dbReference type="Proteomes" id="UP000503447"/>
    </source>
</evidence>
<evidence type="ECO:0000256" key="8">
    <source>
        <dbReference type="SAM" id="MobiDB-lite"/>
    </source>
</evidence>
<keyword evidence="4 7" id="KW-0547">Nucleotide-binding</keyword>
<evidence type="ECO:0000256" key="4">
    <source>
        <dbReference type="ARBA" id="ARBA00022741"/>
    </source>
</evidence>
<dbReference type="EMBL" id="CP053452">
    <property type="protein sequence ID" value="QJW96946.1"/>
    <property type="molecule type" value="Genomic_DNA"/>
</dbReference>
<dbReference type="FunFam" id="1.10.510.10:FF:000021">
    <property type="entry name" value="Serine/threonine protein kinase"/>
    <property type="match status" value="1"/>
</dbReference>
<sequence length="882" mass="95170">MSESNISDGGAPPGSGVAQPDHAEQKTEVIHPTAPQPAVPAVPLGSHAPPHAPALGHFDILETIGRGGFGVVVKAFDRNLRRVVAIKMMPAELAATSPARRRFVREARAAAAVRHENVVCIHAVEEHPVPHLVMEYVSGGSLQRHLDGSGPLDPREVLRIGAQIARGLAAAHDTGLVHRDIKPANVLLEPGAAPRVKLTDFGIAQAADDASQTQSGTVVGTPMYMAPEQAKGARVDHRADLFSLGSVLYTMVSGRPPFRATNSLAVLKRVANDTPRPVQEIVPETPRWLCDIVAKLHARDPDDRFQSAAEVANLMETYLAVLEGSGVPEVPPRRNRWRKRWPGVALVGTGLALGALAAGSVWPAPTAATSAAVGAGHALVTPEPLPPKFTNALGIEFVLVPAGAARLGGGDGFAGAELATIDRDFYLGTYEVTQEEWDKVMGPGRNPSRFTRTGAAKDAVAAVPDEALKRFPVEGVTWPEAQEFVRRLNQRVTEPGWVYRLPRSAEWEYACRGGPNRPVAELGQDFYLAAPARELGAHQANVQATGLRRPCPVGSYPPNRLGLHDMHGNAFELCDDLVLTAGGWQCAIRGGFWRDAPEACRARTRPNAWAEARYEGAGFRLARVPAPECTRVYDPDLAPDQQVDVFSTELRRLNPDLLAPIVPTITGGRVTGLAIDDAKPLRDLSPVRLLPHLESVRIWDSSVTDLSPLKGLPLRELVLNNDLVLSDLGPLRGMRLEKLEVWGFQGTDLSPLEGMPLRVLTCGGMGTKLDIAPLRGLPLRSVCLSSTEVEDLSPLNGAELDTLVIKNTRVRDLTPIRGSQLARVSVDGSPVTDLTVLRGMPLVAIELDVRSDQDLEFLRSFPMLASINTKPAAEFWRDREKK</sequence>
<proteinExistence type="predicted"/>
<organism evidence="10 11">
    <name type="scientific">Frigoriglobus tundricola</name>
    <dbReference type="NCBI Taxonomy" id="2774151"/>
    <lineage>
        <taxon>Bacteria</taxon>
        <taxon>Pseudomonadati</taxon>
        <taxon>Planctomycetota</taxon>
        <taxon>Planctomycetia</taxon>
        <taxon>Gemmatales</taxon>
        <taxon>Gemmataceae</taxon>
        <taxon>Frigoriglobus</taxon>
    </lineage>
</organism>
<dbReference type="CDD" id="cd14014">
    <property type="entry name" value="STKc_PknB_like"/>
    <property type="match status" value="1"/>
</dbReference>
<keyword evidence="11" id="KW-1185">Reference proteome</keyword>
<dbReference type="PANTHER" id="PTHR43289:SF6">
    <property type="entry name" value="SERINE_THREONINE-PROTEIN KINASE NEKL-3"/>
    <property type="match status" value="1"/>
</dbReference>
<dbReference type="SUPFAM" id="SSF56436">
    <property type="entry name" value="C-type lectin-like"/>
    <property type="match status" value="1"/>
</dbReference>
<keyword evidence="6 7" id="KW-0067">ATP-binding</keyword>
<dbReference type="Gene3D" id="3.30.200.20">
    <property type="entry name" value="Phosphorylase Kinase, domain 1"/>
    <property type="match status" value="1"/>
</dbReference>
<dbReference type="KEGG" id="ftj:FTUN_4506"/>
<dbReference type="PROSITE" id="PS00108">
    <property type="entry name" value="PROTEIN_KINASE_ST"/>
    <property type="match status" value="1"/>
</dbReference>
<keyword evidence="3" id="KW-0808">Transferase</keyword>
<dbReference type="InterPro" id="IPR016187">
    <property type="entry name" value="CTDL_fold"/>
</dbReference>
<dbReference type="InterPro" id="IPR000719">
    <property type="entry name" value="Prot_kinase_dom"/>
</dbReference>
<dbReference type="PROSITE" id="PS50011">
    <property type="entry name" value="PROTEIN_KINASE_DOM"/>
    <property type="match status" value="1"/>
</dbReference>
<dbReference type="InterPro" id="IPR042095">
    <property type="entry name" value="SUMF_sf"/>
</dbReference>
<evidence type="ECO:0000256" key="3">
    <source>
        <dbReference type="ARBA" id="ARBA00022679"/>
    </source>
</evidence>
<gene>
    <name evidence="10" type="ORF">FTUN_4506</name>
</gene>
<dbReference type="SMART" id="SM00220">
    <property type="entry name" value="S_TKc"/>
    <property type="match status" value="1"/>
</dbReference>
<dbReference type="Gene3D" id="1.10.510.10">
    <property type="entry name" value="Transferase(Phosphotransferase) domain 1"/>
    <property type="match status" value="1"/>
</dbReference>
<dbReference type="InterPro" id="IPR017441">
    <property type="entry name" value="Protein_kinase_ATP_BS"/>
</dbReference>
<evidence type="ECO:0000259" key="9">
    <source>
        <dbReference type="PROSITE" id="PS50011"/>
    </source>
</evidence>
<feature type="region of interest" description="Disordered" evidence="8">
    <location>
        <begin position="1"/>
        <end position="28"/>
    </location>
</feature>
<dbReference type="SUPFAM" id="SSF52058">
    <property type="entry name" value="L domain-like"/>
    <property type="match status" value="1"/>
</dbReference>
<dbReference type="Gene3D" id="3.80.10.10">
    <property type="entry name" value="Ribonuclease Inhibitor"/>
    <property type="match status" value="1"/>
</dbReference>
<dbReference type="Gene3D" id="3.90.1580.10">
    <property type="entry name" value="paralog of FGE (formylglycine-generating enzyme)"/>
    <property type="match status" value="1"/>
</dbReference>
<feature type="binding site" evidence="7">
    <location>
        <position position="87"/>
    </location>
    <ligand>
        <name>ATP</name>
        <dbReference type="ChEBI" id="CHEBI:30616"/>
    </ligand>
</feature>
<dbReference type="PANTHER" id="PTHR43289">
    <property type="entry name" value="MITOGEN-ACTIVATED PROTEIN KINASE KINASE KINASE 20-RELATED"/>
    <property type="match status" value="1"/>
</dbReference>
<dbReference type="InterPro" id="IPR011009">
    <property type="entry name" value="Kinase-like_dom_sf"/>
</dbReference>
<dbReference type="RefSeq" id="WP_171472434.1">
    <property type="nucleotide sequence ID" value="NZ_CP053452.2"/>
</dbReference>
<dbReference type="SUPFAM" id="SSF56112">
    <property type="entry name" value="Protein kinase-like (PK-like)"/>
    <property type="match status" value="1"/>
</dbReference>
<evidence type="ECO:0000313" key="10">
    <source>
        <dbReference type="EMBL" id="QJW96946.1"/>
    </source>
</evidence>
<dbReference type="PROSITE" id="PS00107">
    <property type="entry name" value="PROTEIN_KINASE_ATP"/>
    <property type="match status" value="1"/>
</dbReference>
<evidence type="ECO:0000256" key="2">
    <source>
        <dbReference type="ARBA" id="ARBA00022527"/>
    </source>
</evidence>
<evidence type="ECO:0000256" key="1">
    <source>
        <dbReference type="ARBA" id="ARBA00012513"/>
    </source>
</evidence>
<evidence type="ECO:0000256" key="6">
    <source>
        <dbReference type="ARBA" id="ARBA00022840"/>
    </source>
</evidence>
<protein>
    <recommendedName>
        <fullName evidence="1">non-specific serine/threonine protein kinase</fullName>
        <ecNumber evidence="1">2.7.11.1</ecNumber>
    </recommendedName>
</protein>
<feature type="domain" description="Protein kinase" evidence="9">
    <location>
        <begin position="58"/>
        <end position="319"/>
    </location>
</feature>
<dbReference type="Pfam" id="PF03781">
    <property type="entry name" value="FGE-sulfatase"/>
    <property type="match status" value="1"/>
</dbReference>
<dbReference type="InterPro" id="IPR008271">
    <property type="entry name" value="Ser/Thr_kinase_AS"/>
</dbReference>
<dbReference type="Pfam" id="PF00069">
    <property type="entry name" value="Pkinase"/>
    <property type="match status" value="1"/>
</dbReference>
<dbReference type="EC" id="2.7.11.1" evidence="1"/>
<dbReference type="AlphaFoldDB" id="A0A6M5YU55"/>
<dbReference type="Proteomes" id="UP000503447">
    <property type="component" value="Chromosome"/>
</dbReference>
<dbReference type="InterPro" id="IPR005532">
    <property type="entry name" value="SUMF_dom"/>
</dbReference>
<dbReference type="GO" id="GO:0004674">
    <property type="term" value="F:protein serine/threonine kinase activity"/>
    <property type="evidence" value="ECO:0007669"/>
    <property type="project" value="UniProtKB-KW"/>
</dbReference>
<keyword evidence="2" id="KW-0723">Serine/threonine-protein kinase</keyword>
<name>A0A6M5YU55_9BACT</name>
<reference evidence="11" key="1">
    <citation type="submission" date="2020-05" db="EMBL/GenBank/DDBJ databases">
        <title>Frigoriglobus tundricola gen. nov., sp. nov., a psychrotolerant cellulolytic planctomycete of the family Gemmataceae with two divergent copies of 16S rRNA gene.</title>
        <authorList>
            <person name="Kulichevskaya I.S."/>
            <person name="Ivanova A.A."/>
            <person name="Naumoff D.G."/>
            <person name="Beletsky A.V."/>
            <person name="Rijpstra W.I.C."/>
            <person name="Sinninghe Damste J.S."/>
            <person name="Mardanov A.V."/>
            <person name="Ravin N.V."/>
            <person name="Dedysh S.N."/>
        </authorList>
    </citation>
    <scope>NUCLEOTIDE SEQUENCE [LARGE SCALE GENOMIC DNA]</scope>
    <source>
        <strain evidence="11">PL17</strain>
    </source>
</reference>